<dbReference type="EMBL" id="JARBDR010000141">
    <property type="protein sequence ID" value="KAJ8321118.1"/>
    <property type="molecule type" value="Genomic_DNA"/>
</dbReference>
<dbReference type="Proteomes" id="UP001217089">
    <property type="component" value="Unassembled WGS sequence"/>
</dbReference>
<feature type="compositionally biased region" description="Basic and acidic residues" evidence="2">
    <location>
        <begin position="88"/>
        <end position="106"/>
    </location>
</feature>
<sequence length="125" mass="13751">MTEKASVNPIESFVLLAKTAKGAAAVGLIKQVLETPNVYVFGELLDMPNIQECIPYSVLLTELDIQNLRTLEVSNIKKTLKSTQQPDADEHMVSDSRDVVMSDKPSKKSSKMKGLRGSSGTKLWK</sequence>
<feature type="region of interest" description="Disordered" evidence="2">
    <location>
        <begin position="80"/>
        <end position="125"/>
    </location>
</feature>
<gene>
    <name evidence="3" type="ORF">KUTeg_002705</name>
</gene>
<comment type="caution">
    <text evidence="3">The sequence shown here is derived from an EMBL/GenBank/DDBJ whole genome shotgun (WGS) entry which is preliminary data.</text>
</comment>
<dbReference type="InterPro" id="IPR045237">
    <property type="entry name" value="COPS7/eIF3m"/>
</dbReference>
<dbReference type="Pfam" id="PF22061">
    <property type="entry name" value="CSN7_HB_subdom"/>
    <property type="match status" value="1"/>
</dbReference>
<proteinExistence type="predicted"/>
<name>A0ABQ9FZJ9_TEGGR</name>
<reference evidence="3 4" key="1">
    <citation type="submission" date="2022-12" db="EMBL/GenBank/DDBJ databases">
        <title>Chromosome-level genome of Tegillarca granosa.</title>
        <authorList>
            <person name="Kim J."/>
        </authorList>
    </citation>
    <scope>NUCLEOTIDE SEQUENCE [LARGE SCALE GENOMIC DNA]</scope>
    <source>
        <strain evidence="3">Teg-2019</strain>
        <tissue evidence="3">Adductor muscle</tissue>
    </source>
</reference>
<dbReference type="PANTHER" id="PTHR15350:SF5">
    <property type="entry name" value="COP9 SIGNALOSOME COMPLEX SUBUNIT 7"/>
    <property type="match status" value="1"/>
</dbReference>
<evidence type="ECO:0000313" key="3">
    <source>
        <dbReference type="EMBL" id="KAJ8321118.1"/>
    </source>
</evidence>
<accession>A0ABQ9FZJ9</accession>
<keyword evidence="1" id="KW-0736">Signalosome</keyword>
<dbReference type="PANTHER" id="PTHR15350">
    <property type="entry name" value="COP9 SIGNALOSOME COMPLEX SUBUNIT 7/DENDRITIC CELL PROTEIN GA17"/>
    <property type="match status" value="1"/>
</dbReference>
<protein>
    <submittedName>
        <fullName evidence="3">Uncharacterized protein</fullName>
    </submittedName>
</protein>
<evidence type="ECO:0000256" key="2">
    <source>
        <dbReference type="SAM" id="MobiDB-lite"/>
    </source>
</evidence>
<evidence type="ECO:0000313" key="4">
    <source>
        <dbReference type="Proteomes" id="UP001217089"/>
    </source>
</evidence>
<organism evidence="3 4">
    <name type="scientific">Tegillarca granosa</name>
    <name type="common">Malaysian cockle</name>
    <name type="synonym">Anadara granosa</name>
    <dbReference type="NCBI Taxonomy" id="220873"/>
    <lineage>
        <taxon>Eukaryota</taxon>
        <taxon>Metazoa</taxon>
        <taxon>Spiralia</taxon>
        <taxon>Lophotrochozoa</taxon>
        <taxon>Mollusca</taxon>
        <taxon>Bivalvia</taxon>
        <taxon>Autobranchia</taxon>
        <taxon>Pteriomorphia</taxon>
        <taxon>Arcoida</taxon>
        <taxon>Arcoidea</taxon>
        <taxon>Arcidae</taxon>
        <taxon>Tegillarca</taxon>
    </lineage>
</organism>
<keyword evidence="4" id="KW-1185">Reference proteome</keyword>
<evidence type="ECO:0000256" key="1">
    <source>
        <dbReference type="ARBA" id="ARBA00022790"/>
    </source>
</evidence>